<keyword evidence="5" id="KW-0067">ATP-binding</keyword>
<keyword evidence="2 9" id="KW-0150">Chloroplast</keyword>
<evidence type="ECO:0000256" key="2">
    <source>
        <dbReference type="ARBA" id="ARBA00022528"/>
    </source>
</evidence>
<dbReference type="PANTHER" id="PTHR42960">
    <property type="entry name" value="YCF46 PROTEIN"/>
    <property type="match status" value="1"/>
</dbReference>
<evidence type="ECO:0000256" key="3">
    <source>
        <dbReference type="ARBA" id="ARBA00022640"/>
    </source>
</evidence>
<keyword evidence="3 9" id="KW-0934">Plastid</keyword>
<dbReference type="Pfam" id="PF00004">
    <property type="entry name" value="AAA"/>
    <property type="match status" value="1"/>
</dbReference>
<dbReference type="Gene3D" id="1.10.8.60">
    <property type="match status" value="1"/>
</dbReference>
<comment type="similarity">
    <text evidence="6">Belongs to the AAA ATPase family. Highly divergent.</text>
</comment>
<dbReference type="Gene3D" id="3.40.50.300">
    <property type="entry name" value="P-loop containing nucleotide triphosphate hydrolases"/>
    <property type="match status" value="1"/>
</dbReference>
<dbReference type="SUPFAM" id="SSF52540">
    <property type="entry name" value="P-loop containing nucleoside triphosphate hydrolases"/>
    <property type="match status" value="1"/>
</dbReference>
<dbReference type="InterPro" id="IPR052381">
    <property type="entry name" value="AAA_domain_protein"/>
</dbReference>
<evidence type="ECO:0000313" key="9">
    <source>
        <dbReference type="EMBL" id="ARW63627.1"/>
    </source>
</evidence>
<name>A0A1Z1MBZ9_9FLOR</name>
<proteinExistence type="inferred from homology"/>
<protein>
    <recommendedName>
        <fullName evidence="7">Uncharacterized AAA domain-containing protein ycf46</fullName>
    </recommendedName>
</protein>
<reference evidence="9" key="1">
    <citation type="journal article" date="2017" name="J. Phycol.">
        <title>Analysis of chloroplast genomes and a supermatrix inform reclassification of the Rhodomelaceae (Rhodophyta).</title>
        <authorList>
            <person name="Diaz-Tapia P."/>
            <person name="Maggs C.A."/>
            <person name="West J.A."/>
            <person name="Verbruggen H."/>
        </authorList>
    </citation>
    <scope>NUCLEOTIDE SEQUENCE</scope>
    <source>
        <strain evidence="9">PD620</strain>
    </source>
</reference>
<dbReference type="AlphaFoldDB" id="A0A1Z1MBZ9"/>
<evidence type="ECO:0000256" key="4">
    <source>
        <dbReference type="ARBA" id="ARBA00022741"/>
    </source>
</evidence>
<evidence type="ECO:0000256" key="1">
    <source>
        <dbReference type="ARBA" id="ARBA00004229"/>
    </source>
</evidence>
<evidence type="ECO:0000256" key="7">
    <source>
        <dbReference type="ARBA" id="ARBA00040480"/>
    </source>
</evidence>
<accession>A0A1Z1MBZ9</accession>
<organism evidence="9">
    <name type="scientific">Chondria sp.</name>
    <name type="common">in: red algae</name>
    <dbReference type="NCBI Taxonomy" id="1982705"/>
    <lineage>
        <taxon>Eukaryota</taxon>
        <taxon>Rhodophyta</taxon>
        <taxon>Florideophyceae</taxon>
        <taxon>Rhodymeniophycidae</taxon>
        <taxon>Ceramiales</taxon>
        <taxon>Rhodomelaceae</taxon>
        <taxon>Chondrieae</taxon>
        <taxon>Chondria</taxon>
    </lineage>
</organism>
<dbReference type="InterPro" id="IPR003593">
    <property type="entry name" value="AAA+_ATPase"/>
</dbReference>
<keyword evidence="4" id="KW-0547">Nucleotide-binding</keyword>
<dbReference type="SMART" id="SM00382">
    <property type="entry name" value="AAA"/>
    <property type="match status" value="1"/>
</dbReference>
<geneLocation type="chloroplast" evidence="9"/>
<evidence type="ECO:0000256" key="5">
    <source>
        <dbReference type="ARBA" id="ARBA00022840"/>
    </source>
</evidence>
<gene>
    <name evidence="9" type="primary">ycf46</name>
</gene>
<dbReference type="InterPro" id="IPR003959">
    <property type="entry name" value="ATPase_AAA_core"/>
</dbReference>
<dbReference type="GO" id="GO:0005524">
    <property type="term" value="F:ATP binding"/>
    <property type="evidence" value="ECO:0007669"/>
    <property type="project" value="UniProtKB-KW"/>
</dbReference>
<dbReference type="PANTHER" id="PTHR42960:SF1">
    <property type="entry name" value="YCF46 PROTEIN"/>
    <property type="match status" value="1"/>
</dbReference>
<sequence length="487" mass="56791">MNFENEIILLLSSNNFIIYIQTQEEERLEYILKKIGKKIFGQKIYSWNFIEGYSNNPNHIEDSQKKPLRALQNISDNYYSNIKLFFLKDFHQFINDISISRQIKNTYKYLREENKYIIISGTDKIIPHTLQEYITYTKLPLPNKQEIQNEVTRFTKISNITQEQLITYICNAYIGCTINKIRKSISELIINELSETQIIQHIIQEKKKFIEEINILEFSYHNKQIIDIGGLTGLKNWLKIRQSAFTEEATIYGLKQPGGIILVGVQGTGKSLSAKVIAAEWRLPLLKLDISKGFEGILGESENKIKKVTEICEAISPCILWIDEIDKIFIRNLHSNDSGTTARVTSIFLTWLSEKNKDVFVVATANSINNLPIEMLRKGRFDEIFFIDLPSLKERMNIFKIHLQRIRPLTWYKYNIFYLSKISKKFSGAEIEQSIQEGMYKGFYEGREFTTKDIAISISYMIPLAKTEEDRIMKLRNWGYSGKVRIA</sequence>
<evidence type="ECO:0000256" key="6">
    <source>
        <dbReference type="ARBA" id="ARBA00038088"/>
    </source>
</evidence>
<comment type="subcellular location">
    <subcellularLocation>
        <location evidence="1">Plastid</location>
        <location evidence="1">Chloroplast</location>
    </subcellularLocation>
</comment>
<feature type="domain" description="AAA+ ATPase" evidence="8">
    <location>
        <begin position="256"/>
        <end position="391"/>
    </location>
</feature>
<evidence type="ECO:0000259" key="8">
    <source>
        <dbReference type="SMART" id="SM00382"/>
    </source>
</evidence>
<dbReference type="GO" id="GO:0009507">
    <property type="term" value="C:chloroplast"/>
    <property type="evidence" value="ECO:0007669"/>
    <property type="project" value="UniProtKB-SubCell"/>
</dbReference>
<dbReference type="EMBL" id="MF101429">
    <property type="protein sequence ID" value="ARW63627.1"/>
    <property type="molecule type" value="Genomic_DNA"/>
</dbReference>
<dbReference type="GO" id="GO:0016887">
    <property type="term" value="F:ATP hydrolysis activity"/>
    <property type="evidence" value="ECO:0007669"/>
    <property type="project" value="InterPro"/>
</dbReference>
<dbReference type="InterPro" id="IPR027417">
    <property type="entry name" value="P-loop_NTPase"/>
</dbReference>